<dbReference type="InterPro" id="IPR039426">
    <property type="entry name" value="TonB-dep_rcpt-like"/>
</dbReference>
<dbReference type="GO" id="GO:0009279">
    <property type="term" value="C:cell outer membrane"/>
    <property type="evidence" value="ECO:0007669"/>
    <property type="project" value="UniProtKB-SubCell"/>
</dbReference>
<dbReference type="GO" id="GO:0015891">
    <property type="term" value="P:siderophore transport"/>
    <property type="evidence" value="ECO:0007669"/>
    <property type="project" value="InterPro"/>
</dbReference>
<evidence type="ECO:0000259" key="18">
    <source>
        <dbReference type="Pfam" id="PF07715"/>
    </source>
</evidence>
<keyword evidence="9" id="KW-0406">Ion transport</keyword>
<feature type="domain" description="TonB-dependent receptor plug" evidence="18">
    <location>
        <begin position="66"/>
        <end position="171"/>
    </location>
</feature>
<evidence type="ECO:0000256" key="8">
    <source>
        <dbReference type="ARBA" id="ARBA00023004"/>
    </source>
</evidence>
<comment type="subcellular location">
    <subcellularLocation>
        <location evidence="1 14">Cell outer membrane</location>
        <topology evidence="1 14">Multi-pass membrane protein</topology>
    </subcellularLocation>
</comment>
<dbReference type="AlphaFoldDB" id="A0A1H4LT49"/>
<dbReference type="EMBL" id="FNSL01000001">
    <property type="protein sequence ID" value="SEB73863.1"/>
    <property type="molecule type" value="Genomic_DNA"/>
</dbReference>
<accession>A0A1H4LT49</accession>
<dbReference type="PROSITE" id="PS52016">
    <property type="entry name" value="TONB_DEPENDENT_REC_3"/>
    <property type="match status" value="1"/>
</dbReference>
<keyword evidence="10 15" id="KW-0798">TonB box</keyword>
<proteinExistence type="inferred from homology"/>
<dbReference type="InterPro" id="IPR010105">
    <property type="entry name" value="TonB_sidphr_rcpt"/>
</dbReference>
<evidence type="ECO:0000313" key="20">
    <source>
        <dbReference type="Proteomes" id="UP000199064"/>
    </source>
</evidence>
<dbReference type="Gene3D" id="2.170.130.10">
    <property type="entry name" value="TonB-dependent receptor, plug domain"/>
    <property type="match status" value="1"/>
</dbReference>
<evidence type="ECO:0000256" key="16">
    <source>
        <dbReference type="SAM" id="SignalP"/>
    </source>
</evidence>
<feature type="signal peptide" evidence="16">
    <location>
        <begin position="1"/>
        <end position="25"/>
    </location>
</feature>
<evidence type="ECO:0000256" key="5">
    <source>
        <dbReference type="ARBA" id="ARBA00022496"/>
    </source>
</evidence>
<evidence type="ECO:0000256" key="6">
    <source>
        <dbReference type="ARBA" id="ARBA00022692"/>
    </source>
</evidence>
<dbReference type="Pfam" id="PF07715">
    <property type="entry name" value="Plug"/>
    <property type="match status" value="1"/>
</dbReference>
<dbReference type="RefSeq" id="WP_090329310.1">
    <property type="nucleotide sequence ID" value="NZ_FNSL01000001.1"/>
</dbReference>
<dbReference type="InterPro" id="IPR000531">
    <property type="entry name" value="Beta-barrel_TonB"/>
</dbReference>
<evidence type="ECO:0000256" key="15">
    <source>
        <dbReference type="RuleBase" id="RU003357"/>
    </source>
</evidence>
<gene>
    <name evidence="19" type="ORF">SAMN05216452_2985</name>
</gene>
<keyword evidence="11 14" id="KW-0472">Membrane</keyword>
<keyword evidence="7 16" id="KW-0732">Signal</keyword>
<reference evidence="20" key="1">
    <citation type="submission" date="2016-10" db="EMBL/GenBank/DDBJ databases">
        <authorList>
            <person name="Varghese N."/>
            <person name="Submissions S."/>
        </authorList>
    </citation>
    <scope>NUCLEOTIDE SEQUENCE [LARGE SCALE GENOMIC DNA]</scope>
    <source>
        <strain evidence="20">ES.061</strain>
    </source>
</reference>
<name>A0A1H4LT49_9HYPH</name>
<keyword evidence="4 14" id="KW-1134">Transmembrane beta strand</keyword>
<dbReference type="InterPro" id="IPR036942">
    <property type="entry name" value="Beta-barrel_TonB_sf"/>
</dbReference>
<keyword evidence="20" id="KW-1185">Reference proteome</keyword>
<evidence type="ECO:0000256" key="13">
    <source>
        <dbReference type="ARBA" id="ARBA00023237"/>
    </source>
</evidence>
<organism evidence="19 20">
    <name type="scientific">Nitratireductor aquibiodomus</name>
    <dbReference type="NCBI Taxonomy" id="204799"/>
    <lineage>
        <taxon>Bacteria</taxon>
        <taxon>Pseudomonadati</taxon>
        <taxon>Pseudomonadota</taxon>
        <taxon>Alphaproteobacteria</taxon>
        <taxon>Hyphomicrobiales</taxon>
        <taxon>Phyllobacteriaceae</taxon>
        <taxon>Nitratireductor</taxon>
    </lineage>
</organism>
<sequence length="716" mass="77765">MSSRVSFRLLSSVSVLVIGTGGVFAQQAATPLERIVVEGAGTVSDTSDRMFLKQSTSATKTGTAALETPQATSSVTRRQIDEQNPQTVSEALRYTSGVLSDRDSNARYDSVFLRGFGAFGTATNYVSFLDGLKLPRGQAFAQTSIDPFLLDRIEVLKGPSALLYGQTSPGGLVNQISRAPSAEPYNEVWFQGGTHSRMQGGLSSRGALSSDGTWQYGISAVGRVAGTRYDDVDEKRFGVAPSLTWQPDADTSVTISGYFQKDPEGGYFNSLYPTFLAPAGYRSHLGRDLNIGDPGFDAFEREQYGIGYQFEHRFNDLVTVRSNLRYSHVDIDFRSLQMSGPINAAGEIPRHALRSIEDAGGLSFDNQAEFNFSTGALEHVVLAGIDYQSTGSDWQYRFGAAPALNVTNPQYGQPVGPLMTVIDSHQKLRQTGIYVQDQMSFGGFRAVVGVRHDWTRQVSENRLATTSSEQSSGETSYRAGLLYQFENGLAPYASYSTSFEPTIGVDASGNPFEPTSAQQYEIGLKYQPAGFDALFTVSAFDIRQKNVLTPGSIPGFNVQEGEIHSRGIEFEARGNLTSNLELIAALTLLDTRVSESGVHANIGKRPQAVPDYFGSIWANYAFGNGTLDGLSVGGGLRFVGSSYADDANTIKADGYALVDLALRYDFGAKNHALKGLEGTLNVTNLFDKEYYSSCSSNIYCQFGNGRQVQAGLRYKW</sequence>
<evidence type="ECO:0000256" key="7">
    <source>
        <dbReference type="ARBA" id="ARBA00022729"/>
    </source>
</evidence>
<evidence type="ECO:0000259" key="17">
    <source>
        <dbReference type="Pfam" id="PF00593"/>
    </source>
</evidence>
<dbReference type="InterPro" id="IPR037066">
    <property type="entry name" value="Plug_dom_sf"/>
</dbReference>
<evidence type="ECO:0000256" key="4">
    <source>
        <dbReference type="ARBA" id="ARBA00022452"/>
    </source>
</evidence>
<protein>
    <submittedName>
        <fullName evidence="19">Iron complex outermembrane recepter protein</fullName>
    </submittedName>
</protein>
<dbReference type="SUPFAM" id="SSF56935">
    <property type="entry name" value="Porins"/>
    <property type="match status" value="1"/>
</dbReference>
<evidence type="ECO:0000256" key="3">
    <source>
        <dbReference type="ARBA" id="ARBA00022448"/>
    </source>
</evidence>
<evidence type="ECO:0000256" key="1">
    <source>
        <dbReference type="ARBA" id="ARBA00004571"/>
    </source>
</evidence>
<feature type="chain" id="PRO_5011696850" evidence="16">
    <location>
        <begin position="26"/>
        <end position="716"/>
    </location>
</feature>
<dbReference type="Gene3D" id="2.40.170.20">
    <property type="entry name" value="TonB-dependent receptor, beta-barrel domain"/>
    <property type="match status" value="1"/>
</dbReference>
<keyword evidence="3 14" id="KW-0813">Transport</keyword>
<dbReference type="PANTHER" id="PTHR32552:SF68">
    <property type="entry name" value="FERRICHROME OUTER MEMBRANE TRANSPORTER_PHAGE RECEPTOR"/>
    <property type="match status" value="1"/>
</dbReference>
<comment type="similarity">
    <text evidence="2 14 15">Belongs to the TonB-dependent receptor family.</text>
</comment>
<dbReference type="CDD" id="cd01347">
    <property type="entry name" value="ligand_gated_channel"/>
    <property type="match status" value="1"/>
</dbReference>
<dbReference type="Pfam" id="PF00593">
    <property type="entry name" value="TonB_dep_Rec_b-barrel"/>
    <property type="match status" value="1"/>
</dbReference>
<keyword evidence="5" id="KW-0410">Iron transport</keyword>
<keyword evidence="13 14" id="KW-0998">Cell outer membrane</keyword>
<dbReference type="NCBIfam" id="TIGR01783">
    <property type="entry name" value="TonB-siderophor"/>
    <property type="match status" value="1"/>
</dbReference>
<evidence type="ECO:0000256" key="14">
    <source>
        <dbReference type="PROSITE-ProRule" id="PRU01360"/>
    </source>
</evidence>
<dbReference type="Proteomes" id="UP000199064">
    <property type="component" value="Unassembled WGS sequence"/>
</dbReference>
<dbReference type="FunFam" id="2.40.170.20:FF:000005">
    <property type="entry name" value="TonB-dependent siderophore receptor"/>
    <property type="match status" value="1"/>
</dbReference>
<keyword evidence="8" id="KW-0408">Iron</keyword>
<keyword evidence="6 14" id="KW-0812">Transmembrane</keyword>
<dbReference type="GO" id="GO:0015344">
    <property type="term" value="F:siderophore uptake transmembrane transporter activity"/>
    <property type="evidence" value="ECO:0007669"/>
    <property type="project" value="TreeGrafter"/>
</dbReference>
<dbReference type="GO" id="GO:0038023">
    <property type="term" value="F:signaling receptor activity"/>
    <property type="evidence" value="ECO:0007669"/>
    <property type="project" value="InterPro"/>
</dbReference>
<evidence type="ECO:0000256" key="2">
    <source>
        <dbReference type="ARBA" id="ARBA00009810"/>
    </source>
</evidence>
<evidence type="ECO:0000256" key="12">
    <source>
        <dbReference type="ARBA" id="ARBA00023170"/>
    </source>
</evidence>
<evidence type="ECO:0000256" key="10">
    <source>
        <dbReference type="ARBA" id="ARBA00023077"/>
    </source>
</evidence>
<evidence type="ECO:0000256" key="9">
    <source>
        <dbReference type="ARBA" id="ARBA00023065"/>
    </source>
</evidence>
<dbReference type="InterPro" id="IPR012910">
    <property type="entry name" value="Plug_dom"/>
</dbReference>
<evidence type="ECO:0000256" key="11">
    <source>
        <dbReference type="ARBA" id="ARBA00023136"/>
    </source>
</evidence>
<feature type="domain" description="TonB-dependent receptor-like beta-barrel" evidence="17">
    <location>
        <begin position="245"/>
        <end position="685"/>
    </location>
</feature>
<dbReference type="PANTHER" id="PTHR32552">
    <property type="entry name" value="FERRICHROME IRON RECEPTOR-RELATED"/>
    <property type="match status" value="1"/>
</dbReference>
<keyword evidence="12" id="KW-0675">Receptor</keyword>
<evidence type="ECO:0000313" key="19">
    <source>
        <dbReference type="EMBL" id="SEB73863.1"/>
    </source>
</evidence>